<dbReference type="EMBL" id="JBJQND010000014">
    <property type="protein sequence ID" value="KAL3854395.1"/>
    <property type="molecule type" value="Genomic_DNA"/>
</dbReference>
<gene>
    <name evidence="1" type="ORF">ACJMK2_013666</name>
</gene>
<accession>A0ABD3V1H1</accession>
<comment type="caution">
    <text evidence="1">The sequence shown here is derived from an EMBL/GenBank/DDBJ whole genome shotgun (WGS) entry which is preliminary data.</text>
</comment>
<protein>
    <recommendedName>
        <fullName evidence="3">Peptidase A2 domain-containing protein</fullName>
    </recommendedName>
</protein>
<dbReference type="Proteomes" id="UP001634394">
    <property type="component" value="Unassembled WGS sequence"/>
</dbReference>
<dbReference type="InterPro" id="IPR001969">
    <property type="entry name" value="Aspartic_peptidase_AS"/>
</dbReference>
<evidence type="ECO:0008006" key="3">
    <source>
        <dbReference type="Google" id="ProtNLM"/>
    </source>
</evidence>
<name>A0ABD3V1H1_SINWO</name>
<dbReference type="CDD" id="cd00303">
    <property type="entry name" value="retropepsin_like"/>
    <property type="match status" value="1"/>
</dbReference>
<sequence length="137" mass="15171">MYIPGRVQGREVNFLIDTGATVTIMNSPIYEQMYDLQKPYLESASQQMKMADGKCIQTRGVGIMDITINDTVVKHAVWVAEIDKAIDGILGFDFLQSNQCVIDAGTNTTSEMCHCGIEEHQVLPRGNGRDRYHASGS</sequence>
<dbReference type="SUPFAM" id="SSF50630">
    <property type="entry name" value="Acid proteases"/>
    <property type="match status" value="1"/>
</dbReference>
<reference evidence="1 2" key="1">
    <citation type="submission" date="2024-11" db="EMBL/GenBank/DDBJ databases">
        <title>Chromosome-level genome assembly of the freshwater bivalve Anodonta woodiana.</title>
        <authorList>
            <person name="Chen X."/>
        </authorList>
    </citation>
    <scope>NUCLEOTIDE SEQUENCE [LARGE SCALE GENOMIC DNA]</scope>
    <source>
        <strain evidence="1">MN2024</strain>
        <tissue evidence="1">Gills</tissue>
    </source>
</reference>
<dbReference type="AlphaFoldDB" id="A0ABD3V1H1"/>
<proteinExistence type="predicted"/>
<dbReference type="InterPro" id="IPR021109">
    <property type="entry name" value="Peptidase_aspartic_dom_sf"/>
</dbReference>
<evidence type="ECO:0000313" key="1">
    <source>
        <dbReference type="EMBL" id="KAL3854395.1"/>
    </source>
</evidence>
<evidence type="ECO:0000313" key="2">
    <source>
        <dbReference type="Proteomes" id="UP001634394"/>
    </source>
</evidence>
<dbReference type="PROSITE" id="PS00141">
    <property type="entry name" value="ASP_PROTEASE"/>
    <property type="match status" value="1"/>
</dbReference>
<keyword evidence="2" id="KW-1185">Reference proteome</keyword>
<dbReference type="Pfam" id="PF13975">
    <property type="entry name" value="gag-asp_proteas"/>
    <property type="match status" value="1"/>
</dbReference>
<dbReference type="Gene3D" id="2.40.70.10">
    <property type="entry name" value="Acid Proteases"/>
    <property type="match status" value="1"/>
</dbReference>
<organism evidence="1 2">
    <name type="scientific">Sinanodonta woodiana</name>
    <name type="common">Chinese pond mussel</name>
    <name type="synonym">Anodonta woodiana</name>
    <dbReference type="NCBI Taxonomy" id="1069815"/>
    <lineage>
        <taxon>Eukaryota</taxon>
        <taxon>Metazoa</taxon>
        <taxon>Spiralia</taxon>
        <taxon>Lophotrochozoa</taxon>
        <taxon>Mollusca</taxon>
        <taxon>Bivalvia</taxon>
        <taxon>Autobranchia</taxon>
        <taxon>Heteroconchia</taxon>
        <taxon>Palaeoheterodonta</taxon>
        <taxon>Unionida</taxon>
        <taxon>Unionoidea</taxon>
        <taxon>Unionidae</taxon>
        <taxon>Unioninae</taxon>
        <taxon>Sinanodonta</taxon>
    </lineage>
</organism>